<dbReference type="STRING" id="1231623.Tasa_010_116"/>
<dbReference type="GO" id="GO:0005829">
    <property type="term" value="C:cytosol"/>
    <property type="evidence" value="ECO:0007669"/>
    <property type="project" value="TreeGrafter"/>
</dbReference>
<keyword evidence="1" id="KW-0521">NADP</keyword>
<dbReference type="PANTHER" id="PTHR10996:SF178">
    <property type="entry name" value="2-HYDROXYACID DEHYDROGENASE YGL185C-RELATED"/>
    <property type="match status" value="1"/>
</dbReference>
<gene>
    <name evidence="7" type="ORF">Tasa_010_116</name>
</gene>
<evidence type="ECO:0000256" key="1">
    <source>
        <dbReference type="ARBA" id="ARBA00022857"/>
    </source>
</evidence>
<evidence type="ECO:0000256" key="4">
    <source>
        <dbReference type="RuleBase" id="RU003719"/>
    </source>
</evidence>
<evidence type="ECO:0000259" key="5">
    <source>
        <dbReference type="Pfam" id="PF00389"/>
    </source>
</evidence>
<dbReference type="GO" id="GO:0030267">
    <property type="term" value="F:glyoxylate reductase (NADPH) activity"/>
    <property type="evidence" value="ECO:0007669"/>
    <property type="project" value="TreeGrafter"/>
</dbReference>
<keyword evidence="2 4" id="KW-0560">Oxidoreductase</keyword>
<evidence type="ECO:0000256" key="2">
    <source>
        <dbReference type="ARBA" id="ARBA00023002"/>
    </source>
</evidence>
<dbReference type="InterPro" id="IPR036291">
    <property type="entry name" value="NAD(P)-bd_dom_sf"/>
</dbReference>
<evidence type="ECO:0000256" key="3">
    <source>
        <dbReference type="ARBA" id="ARBA00023027"/>
    </source>
</evidence>
<keyword evidence="3" id="KW-0520">NAD</keyword>
<reference evidence="7 8" key="1">
    <citation type="submission" date="2012-10" db="EMBL/GenBank/DDBJ databases">
        <title>Genome sequencing of Tanticharoenia sakaeratensis NBRC 103193.</title>
        <authorList>
            <person name="Azuma Y."/>
            <person name="Hadano H."/>
            <person name="Hirakawa H."/>
            <person name="Matsushita K."/>
        </authorList>
    </citation>
    <scope>NUCLEOTIDE SEQUENCE [LARGE SCALE GENOMIC DNA]</scope>
    <source>
        <strain evidence="7 8">NBRC 103193</strain>
    </source>
</reference>
<dbReference type="SUPFAM" id="SSF52283">
    <property type="entry name" value="Formate/glycerate dehydrogenase catalytic domain-like"/>
    <property type="match status" value="1"/>
</dbReference>
<name>A0A0D6MIT2_9PROT</name>
<dbReference type="RefSeq" id="WP_048847636.1">
    <property type="nucleotide sequence ID" value="NZ_BALE01000010.1"/>
</dbReference>
<dbReference type="GO" id="GO:0051287">
    <property type="term" value="F:NAD binding"/>
    <property type="evidence" value="ECO:0007669"/>
    <property type="project" value="InterPro"/>
</dbReference>
<dbReference type="Proteomes" id="UP000032679">
    <property type="component" value="Unassembled WGS sequence"/>
</dbReference>
<dbReference type="Gene3D" id="3.40.50.720">
    <property type="entry name" value="NAD(P)-binding Rossmann-like Domain"/>
    <property type="match status" value="2"/>
</dbReference>
<dbReference type="GO" id="GO:0016618">
    <property type="term" value="F:hydroxypyruvate reductase [NAD(P)H] activity"/>
    <property type="evidence" value="ECO:0007669"/>
    <property type="project" value="TreeGrafter"/>
</dbReference>
<proteinExistence type="inferred from homology"/>
<sequence length="308" mass="32528">MKPEILLIDPVVPAVDAALRERFVLHQYEGIAALGDAAGRIRGVATGGGSGLAPDIMAALPMLEVISVNGVGTDRIDLVEAKRRGIGVATTQGVLTNDVADLGIALMLDVVRGVTSGDRFVRKGLWPTTPIPLERSITGKKVGIAGLGHIGQAIASRALAFGTEVAYFNRSRKTDSTLRYEPDLLSLATWSDILILVVPGGPATHNMVNRAVLDALGPNGFLVNVARGSVVDEQELLSALQEKRIAGAGLDVFAHEPNVPEAFFALENVVLQAHRASATQETRAAMGKLVVDNLYAHFDGKPLLTPVI</sequence>
<dbReference type="PANTHER" id="PTHR10996">
    <property type="entry name" value="2-HYDROXYACID DEHYDROGENASE-RELATED"/>
    <property type="match status" value="1"/>
</dbReference>
<dbReference type="CDD" id="cd12156">
    <property type="entry name" value="HPPR"/>
    <property type="match status" value="1"/>
</dbReference>
<organism evidence="7 8">
    <name type="scientific">Tanticharoenia sakaeratensis NBRC 103193</name>
    <dbReference type="NCBI Taxonomy" id="1231623"/>
    <lineage>
        <taxon>Bacteria</taxon>
        <taxon>Pseudomonadati</taxon>
        <taxon>Pseudomonadota</taxon>
        <taxon>Alphaproteobacteria</taxon>
        <taxon>Acetobacterales</taxon>
        <taxon>Acetobacteraceae</taxon>
        <taxon>Tanticharoenia</taxon>
    </lineage>
</organism>
<evidence type="ECO:0000259" key="6">
    <source>
        <dbReference type="Pfam" id="PF02826"/>
    </source>
</evidence>
<dbReference type="InterPro" id="IPR050223">
    <property type="entry name" value="D-isomer_2-hydroxyacid_DH"/>
</dbReference>
<dbReference type="EMBL" id="BALE01000010">
    <property type="protein sequence ID" value="GAN53569.1"/>
    <property type="molecule type" value="Genomic_DNA"/>
</dbReference>
<comment type="caution">
    <text evidence="7">The sequence shown here is derived from an EMBL/GenBank/DDBJ whole genome shotgun (WGS) entry which is preliminary data.</text>
</comment>
<keyword evidence="8" id="KW-1185">Reference proteome</keyword>
<dbReference type="OrthoDB" id="9793626at2"/>
<feature type="domain" description="D-isomer specific 2-hydroxyacid dehydrogenase catalytic" evidence="5">
    <location>
        <begin position="6"/>
        <end position="307"/>
    </location>
</feature>
<dbReference type="Pfam" id="PF02826">
    <property type="entry name" value="2-Hacid_dh_C"/>
    <property type="match status" value="1"/>
</dbReference>
<feature type="domain" description="D-isomer specific 2-hydroxyacid dehydrogenase NAD-binding" evidence="6">
    <location>
        <begin position="104"/>
        <end position="276"/>
    </location>
</feature>
<protein>
    <submittedName>
        <fullName evidence="7">2-hydroxyacid dehydrogenase</fullName>
    </submittedName>
</protein>
<accession>A0A0D6MIT2</accession>
<dbReference type="InterPro" id="IPR006139">
    <property type="entry name" value="D-isomer_2_OHA_DH_cat_dom"/>
</dbReference>
<dbReference type="SUPFAM" id="SSF51735">
    <property type="entry name" value="NAD(P)-binding Rossmann-fold domains"/>
    <property type="match status" value="1"/>
</dbReference>
<dbReference type="Pfam" id="PF00389">
    <property type="entry name" value="2-Hacid_dh"/>
    <property type="match status" value="1"/>
</dbReference>
<evidence type="ECO:0000313" key="8">
    <source>
        <dbReference type="Proteomes" id="UP000032679"/>
    </source>
</evidence>
<comment type="similarity">
    <text evidence="4">Belongs to the D-isomer specific 2-hydroxyacid dehydrogenase family.</text>
</comment>
<dbReference type="InterPro" id="IPR006140">
    <property type="entry name" value="D-isomer_DH_NAD-bd"/>
</dbReference>
<dbReference type="AlphaFoldDB" id="A0A0D6MIT2"/>
<evidence type="ECO:0000313" key="7">
    <source>
        <dbReference type="EMBL" id="GAN53569.1"/>
    </source>
</evidence>
<dbReference type="FunFam" id="3.40.50.720:FF:000213">
    <property type="entry name" value="Putative 2-hydroxyacid dehydrogenase"/>
    <property type="match status" value="1"/>
</dbReference>